<feature type="compositionally biased region" description="Low complexity" evidence="3">
    <location>
        <begin position="311"/>
        <end position="322"/>
    </location>
</feature>
<evidence type="ECO:0000313" key="6">
    <source>
        <dbReference type="Proteomes" id="UP000773064"/>
    </source>
</evidence>
<comment type="caution">
    <text evidence="5">The sequence shown here is derived from an EMBL/GenBank/DDBJ whole genome shotgun (WGS) entry which is preliminary data.</text>
</comment>
<dbReference type="CDD" id="cd03230">
    <property type="entry name" value="ABC_DR_subfamily_A"/>
    <property type="match status" value="1"/>
</dbReference>
<sequence>MTLAIRDLTKTFRKGGAPALDHVNLTLKPGIHGLFGRNGAGKSTLLGVIANRLLPTSGVVELDGADVRDNEDAQGRITLVNETLPFMAAVRTTAILKREERYYGGLDWAFAVRMLTAFGVEPGTAYSQLSLGQRQIVRLAAALSVPVDVLLLDEPVNGLDAANRERFYRFLLESYGERPRIIVVSTHIIDEVAQVVERAVILDKGRIVDAFDADSVASRATVLVGDGSRIRAFVEADGLQVIADERIGRLASVTVRGPVPMRDIPEGVVASGLGLQDYFIRVTGVTGVDGDAAVDPINRDAAGGAIGGAGDAAVAPDPADAVAESERRSS</sequence>
<dbReference type="EMBL" id="JAFEJS010000002">
    <property type="protein sequence ID" value="MBT1172367.1"/>
    <property type="molecule type" value="Genomic_DNA"/>
</dbReference>
<dbReference type="Gene3D" id="3.40.50.300">
    <property type="entry name" value="P-loop containing nucleotide triphosphate hydrolases"/>
    <property type="match status" value="1"/>
</dbReference>
<reference evidence="5 6" key="1">
    <citation type="journal article" date="2021" name="Environ. Microbiol.">
        <title>Genetic insights into the dark matter of the mammalian gut microbiota through targeted genome reconstruction.</title>
        <authorList>
            <person name="Lugli G.A."/>
            <person name="Alessandri G."/>
            <person name="Milani C."/>
            <person name="Viappiani A."/>
            <person name="Fontana F."/>
            <person name="Tarracchini C."/>
            <person name="Mancabelli L."/>
            <person name="Argentini C."/>
            <person name="Ruiz L."/>
            <person name="Margolles A."/>
            <person name="van Sinderen D."/>
            <person name="Turroni F."/>
            <person name="Ventura M."/>
        </authorList>
    </citation>
    <scope>NUCLEOTIDE SEQUENCE [LARGE SCALE GENOMIC DNA]</scope>
    <source>
        <strain evidence="5 6">MA2</strain>
    </source>
</reference>
<proteinExistence type="predicted"/>
<evidence type="ECO:0000259" key="4">
    <source>
        <dbReference type="PROSITE" id="PS50893"/>
    </source>
</evidence>
<feature type="domain" description="ABC transporter" evidence="4">
    <location>
        <begin position="3"/>
        <end position="229"/>
    </location>
</feature>
<accession>A0ABS5UNC8</accession>
<dbReference type="GO" id="GO:0005524">
    <property type="term" value="F:ATP binding"/>
    <property type="evidence" value="ECO:0007669"/>
    <property type="project" value="UniProtKB-KW"/>
</dbReference>
<dbReference type="InterPro" id="IPR003593">
    <property type="entry name" value="AAA+_ATPase"/>
</dbReference>
<dbReference type="RefSeq" id="WP_214357652.1">
    <property type="nucleotide sequence ID" value="NZ_JAFEJS010000002.1"/>
</dbReference>
<protein>
    <submittedName>
        <fullName evidence="5">ABC transporter ATP-binding protein</fullName>
    </submittedName>
</protein>
<gene>
    <name evidence="5" type="ORF">JS528_03115</name>
</gene>
<evidence type="ECO:0000256" key="2">
    <source>
        <dbReference type="ARBA" id="ARBA00022840"/>
    </source>
</evidence>
<dbReference type="InterPro" id="IPR003439">
    <property type="entry name" value="ABC_transporter-like_ATP-bd"/>
</dbReference>
<keyword evidence="2 5" id="KW-0067">ATP-binding</keyword>
<dbReference type="PROSITE" id="PS50893">
    <property type="entry name" value="ABC_TRANSPORTER_2"/>
    <property type="match status" value="1"/>
</dbReference>
<keyword evidence="6" id="KW-1185">Reference proteome</keyword>
<dbReference type="SUPFAM" id="SSF52540">
    <property type="entry name" value="P-loop containing nucleoside triphosphate hydrolases"/>
    <property type="match status" value="1"/>
</dbReference>
<organism evidence="5 6">
    <name type="scientific">Bifidobacterium santillanense</name>
    <dbReference type="NCBI Taxonomy" id="2809028"/>
    <lineage>
        <taxon>Bacteria</taxon>
        <taxon>Bacillati</taxon>
        <taxon>Actinomycetota</taxon>
        <taxon>Actinomycetes</taxon>
        <taxon>Bifidobacteriales</taxon>
        <taxon>Bifidobacteriaceae</taxon>
        <taxon>Bifidobacterium</taxon>
    </lineage>
</organism>
<dbReference type="PANTHER" id="PTHR43158:SF5">
    <property type="entry name" value="ABC TRANSPORTER, ATP-BINDING PROTEIN"/>
    <property type="match status" value="1"/>
</dbReference>
<evidence type="ECO:0000256" key="1">
    <source>
        <dbReference type="ARBA" id="ARBA00022741"/>
    </source>
</evidence>
<dbReference type="Proteomes" id="UP000773064">
    <property type="component" value="Unassembled WGS sequence"/>
</dbReference>
<dbReference type="Pfam" id="PF00005">
    <property type="entry name" value="ABC_tran"/>
    <property type="match status" value="1"/>
</dbReference>
<dbReference type="PANTHER" id="PTHR43158">
    <property type="entry name" value="SKFA PEPTIDE EXPORT ATP-BINDING PROTEIN SKFE"/>
    <property type="match status" value="1"/>
</dbReference>
<dbReference type="SMART" id="SM00382">
    <property type="entry name" value="AAA"/>
    <property type="match status" value="1"/>
</dbReference>
<feature type="region of interest" description="Disordered" evidence="3">
    <location>
        <begin position="308"/>
        <end position="330"/>
    </location>
</feature>
<evidence type="ECO:0000256" key="3">
    <source>
        <dbReference type="SAM" id="MobiDB-lite"/>
    </source>
</evidence>
<dbReference type="InterPro" id="IPR027417">
    <property type="entry name" value="P-loop_NTPase"/>
</dbReference>
<keyword evidence="1" id="KW-0547">Nucleotide-binding</keyword>
<evidence type="ECO:0000313" key="5">
    <source>
        <dbReference type="EMBL" id="MBT1172367.1"/>
    </source>
</evidence>
<name>A0ABS5UNC8_9BIFI</name>